<organism evidence="5 6">
    <name type="scientific">Cohnella faecalis</name>
    <dbReference type="NCBI Taxonomy" id="2315694"/>
    <lineage>
        <taxon>Bacteria</taxon>
        <taxon>Bacillati</taxon>
        <taxon>Bacillota</taxon>
        <taxon>Bacilli</taxon>
        <taxon>Bacillales</taxon>
        <taxon>Paenibacillaceae</taxon>
        <taxon>Cohnella</taxon>
    </lineage>
</organism>
<reference evidence="5 6" key="1">
    <citation type="submission" date="2018-09" db="EMBL/GenBank/DDBJ databases">
        <title>Cohnella cavernae sp. nov., isolated from a karst cave.</title>
        <authorList>
            <person name="Zhu H."/>
        </authorList>
    </citation>
    <scope>NUCLEOTIDE SEQUENCE [LARGE SCALE GENOMIC DNA]</scope>
    <source>
        <strain evidence="5 6">K2E09-144</strain>
    </source>
</reference>
<dbReference type="AlphaFoldDB" id="A0A398CIL4"/>
<dbReference type="EMBL" id="QXJM01000048">
    <property type="protein sequence ID" value="RIE00698.1"/>
    <property type="molecule type" value="Genomic_DNA"/>
</dbReference>
<dbReference type="InterPro" id="IPR018060">
    <property type="entry name" value="HTH_AraC"/>
</dbReference>
<proteinExistence type="predicted"/>
<evidence type="ECO:0000313" key="5">
    <source>
        <dbReference type="EMBL" id="RIE00698.1"/>
    </source>
</evidence>
<dbReference type="SUPFAM" id="SSF46689">
    <property type="entry name" value="Homeodomain-like"/>
    <property type="match status" value="2"/>
</dbReference>
<dbReference type="GO" id="GO:0043565">
    <property type="term" value="F:sequence-specific DNA binding"/>
    <property type="evidence" value="ECO:0007669"/>
    <property type="project" value="InterPro"/>
</dbReference>
<feature type="domain" description="HTH araC/xylS-type" evidence="4">
    <location>
        <begin position="117"/>
        <end position="215"/>
    </location>
</feature>
<accession>A0A398CIL4</accession>
<keyword evidence="3" id="KW-0804">Transcription</keyword>
<evidence type="ECO:0000256" key="1">
    <source>
        <dbReference type="ARBA" id="ARBA00023015"/>
    </source>
</evidence>
<dbReference type="PANTHER" id="PTHR43280:SF2">
    <property type="entry name" value="HTH-TYPE TRANSCRIPTIONAL REGULATOR EXSA"/>
    <property type="match status" value="1"/>
</dbReference>
<dbReference type="Proteomes" id="UP000266340">
    <property type="component" value="Unassembled WGS sequence"/>
</dbReference>
<dbReference type="PANTHER" id="PTHR43280">
    <property type="entry name" value="ARAC-FAMILY TRANSCRIPTIONAL REGULATOR"/>
    <property type="match status" value="1"/>
</dbReference>
<dbReference type="GO" id="GO:0003700">
    <property type="term" value="F:DNA-binding transcription factor activity"/>
    <property type="evidence" value="ECO:0007669"/>
    <property type="project" value="InterPro"/>
</dbReference>
<dbReference type="InterPro" id="IPR009057">
    <property type="entry name" value="Homeodomain-like_sf"/>
</dbReference>
<keyword evidence="6" id="KW-1185">Reference proteome</keyword>
<dbReference type="RefSeq" id="WP_119152094.1">
    <property type="nucleotide sequence ID" value="NZ_QXJM01000048.1"/>
</dbReference>
<dbReference type="Gene3D" id="1.10.10.60">
    <property type="entry name" value="Homeodomain-like"/>
    <property type="match status" value="2"/>
</dbReference>
<evidence type="ECO:0000259" key="4">
    <source>
        <dbReference type="PROSITE" id="PS01124"/>
    </source>
</evidence>
<protein>
    <submittedName>
        <fullName evidence="5">Helix-turn-helix domain-containing protein</fullName>
    </submittedName>
</protein>
<comment type="caution">
    <text evidence="5">The sequence shown here is derived from an EMBL/GenBank/DDBJ whole genome shotgun (WGS) entry which is preliminary data.</text>
</comment>
<dbReference type="SMART" id="SM00342">
    <property type="entry name" value="HTH_ARAC"/>
    <property type="match status" value="1"/>
</dbReference>
<keyword evidence="2" id="KW-0238">DNA-binding</keyword>
<gene>
    <name evidence="5" type="ORF">D3H35_26220</name>
</gene>
<sequence length="303" mass="34201">MRLYYLPRGEAIKASVSSNRSVCTCWLSSIFAGGKAAAERKGTRLSLLCFPPFLAPERLDPARGTDRILNWIRQLYEGNRQPVKGCRLQLLFQELLNGIAQEYEAGAERKSAQSGIELAIAHMKANFRSKLDMGTVADIANLTLSSFSRLFKKTTGESPIEYLTKLRMDSAKSLLSQKKCTIKTVSSAVGYEDEFHFSRMFHRHVGVPPTFYRKVKKLRVAVAASLPYRDSLLSFGVEPVASVNLFRYPGMAVKEYELVFASQWEELERAKPDLIIGDFYHFSFRIDSKGSLPYQACWRIEAG</sequence>
<evidence type="ECO:0000256" key="3">
    <source>
        <dbReference type="ARBA" id="ARBA00023163"/>
    </source>
</evidence>
<evidence type="ECO:0000313" key="6">
    <source>
        <dbReference type="Proteomes" id="UP000266340"/>
    </source>
</evidence>
<name>A0A398CIL4_9BACL</name>
<keyword evidence="1" id="KW-0805">Transcription regulation</keyword>
<dbReference type="Pfam" id="PF12833">
    <property type="entry name" value="HTH_18"/>
    <property type="match status" value="1"/>
</dbReference>
<dbReference type="PROSITE" id="PS01124">
    <property type="entry name" value="HTH_ARAC_FAMILY_2"/>
    <property type="match status" value="1"/>
</dbReference>
<evidence type="ECO:0000256" key="2">
    <source>
        <dbReference type="ARBA" id="ARBA00023125"/>
    </source>
</evidence>